<evidence type="ECO:0000313" key="10">
    <source>
        <dbReference type="EMBL" id="RDI46032.1"/>
    </source>
</evidence>
<dbReference type="GO" id="GO:0007165">
    <property type="term" value="P:signal transduction"/>
    <property type="evidence" value="ECO:0007669"/>
    <property type="project" value="InterPro"/>
</dbReference>
<dbReference type="InterPro" id="IPR029787">
    <property type="entry name" value="Nucleotide_cyclase"/>
</dbReference>
<comment type="catalytic activity">
    <reaction evidence="4">
        <text>3',3'-c-di-GMP + H2O = 5'-phosphoguanylyl(3'-&gt;5')guanosine + H(+)</text>
        <dbReference type="Rhea" id="RHEA:24902"/>
        <dbReference type="ChEBI" id="CHEBI:15377"/>
        <dbReference type="ChEBI" id="CHEBI:15378"/>
        <dbReference type="ChEBI" id="CHEBI:58754"/>
        <dbReference type="ChEBI" id="CHEBI:58805"/>
        <dbReference type="EC" id="3.1.4.52"/>
    </reaction>
    <physiologicalReaction direction="left-to-right" evidence="4">
        <dbReference type="Rhea" id="RHEA:24903"/>
    </physiologicalReaction>
</comment>
<evidence type="ECO:0000313" key="11">
    <source>
        <dbReference type="Proteomes" id="UP000254720"/>
    </source>
</evidence>
<dbReference type="Gene3D" id="3.20.20.450">
    <property type="entry name" value="EAL domain"/>
    <property type="match status" value="1"/>
</dbReference>
<dbReference type="FunFam" id="3.20.20.450:FF:000001">
    <property type="entry name" value="Cyclic di-GMP phosphodiesterase yahA"/>
    <property type="match status" value="1"/>
</dbReference>
<dbReference type="PROSITE" id="PS50887">
    <property type="entry name" value="GGDEF"/>
    <property type="match status" value="1"/>
</dbReference>
<dbReference type="InterPro" id="IPR043128">
    <property type="entry name" value="Rev_trsase/Diguanyl_cyclase"/>
</dbReference>
<dbReference type="InterPro" id="IPR052155">
    <property type="entry name" value="Biofilm_reg_signaling"/>
</dbReference>
<comment type="caution">
    <text evidence="10">The sequence shown here is derived from an EMBL/GenBank/DDBJ whole genome shotgun (WGS) entry which is preliminary data.</text>
</comment>
<gene>
    <name evidence="10" type="ORF">C8D86_10636</name>
</gene>
<evidence type="ECO:0000259" key="7">
    <source>
        <dbReference type="PROSITE" id="PS50883"/>
    </source>
</evidence>
<dbReference type="GO" id="GO:0071111">
    <property type="term" value="F:cyclic-guanylate-specific phosphodiesterase activity"/>
    <property type="evidence" value="ECO:0007669"/>
    <property type="project" value="UniProtKB-EC"/>
</dbReference>
<protein>
    <recommendedName>
        <fullName evidence="2">cyclic-guanylate-specific phosphodiesterase</fullName>
        <ecNumber evidence="2">3.1.4.52</ecNumber>
    </recommendedName>
</protein>
<dbReference type="CDD" id="cd01948">
    <property type="entry name" value="EAL"/>
    <property type="match status" value="1"/>
</dbReference>
<reference evidence="10 11" key="1">
    <citation type="submission" date="2018-07" db="EMBL/GenBank/DDBJ databases">
        <title>Genomic Encyclopedia of Type Strains, Phase IV (KMG-IV): sequencing the most valuable type-strain genomes for metagenomic binning, comparative biology and taxonomic classification.</title>
        <authorList>
            <person name="Goeker M."/>
        </authorList>
    </citation>
    <scope>NUCLEOTIDE SEQUENCE [LARGE SCALE GENOMIC DNA]</scope>
    <source>
        <strain evidence="10 11">DSM 16500</strain>
    </source>
</reference>
<dbReference type="Pfam" id="PF00990">
    <property type="entry name" value="GGDEF"/>
    <property type="match status" value="1"/>
</dbReference>
<dbReference type="PROSITE" id="PS50885">
    <property type="entry name" value="HAMP"/>
    <property type="match status" value="1"/>
</dbReference>
<accession>A0A370GQN9</accession>
<dbReference type="CDD" id="cd06225">
    <property type="entry name" value="HAMP"/>
    <property type="match status" value="1"/>
</dbReference>
<evidence type="ECO:0000256" key="3">
    <source>
        <dbReference type="ARBA" id="ARBA00022636"/>
    </source>
</evidence>
<evidence type="ECO:0000256" key="1">
    <source>
        <dbReference type="ARBA" id="ARBA00001946"/>
    </source>
</evidence>
<keyword evidence="5" id="KW-0175">Coiled coil</keyword>
<dbReference type="PANTHER" id="PTHR44757:SF2">
    <property type="entry name" value="BIOFILM ARCHITECTURE MAINTENANCE PROTEIN MBAA"/>
    <property type="match status" value="1"/>
</dbReference>
<feature type="domain" description="EAL" evidence="7">
    <location>
        <begin position="569"/>
        <end position="823"/>
    </location>
</feature>
<dbReference type="AlphaFoldDB" id="A0A370GQN9"/>
<evidence type="ECO:0000256" key="6">
    <source>
        <dbReference type="SAM" id="Phobius"/>
    </source>
</evidence>
<dbReference type="Proteomes" id="UP000254720">
    <property type="component" value="Unassembled WGS sequence"/>
</dbReference>
<keyword evidence="6" id="KW-1133">Transmembrane helix</keyword>
<dbReference type="Gene3D" id="6.10.340.10">
    <property type="match status" value="1"/>
</dbReference>
<sequence length="832" mass="93758">MKLRNKVLIAISLAWLVFLGLTYVGSKVFLLQSFLSLEHNRADENLGRVDQALDQVNYALYTFTSDWSHWTDLYEFMQGKKPEFIPNNINMTAFVNSHINLIGYWDNDGKMVVGSAVDTDNEKLVAFPKGLEKYLYPGSPLLKRVDINKDIRGYILISTGIMLVAASAVTDGDKALPIIGAMVTGRYLNEDLVKQIEERTKVDLNLFILSQIQQSPQLQKYLDIIANNKSGHYNGPINEDLLQGYTLIKDINSEPIGMFQMTMPRSIYKTGLQAINYYLTAFVALAIIFSVLMLWLLRILIVKRLERLDRQVAAIGEKGAITERVDATGKDELSSVSSEINHMLDIIQASHEQLEQRVQERTQELQKTNIQLQQEITERKSVERELIIHKEHLVRLAHYDSLTSLPNRVFFNEILNKALNHAKRNNKTLAVLFVDLDRFKNINDALGHPTGDLVLKEMGGRFAGIMRAGDILARLGGDEFIILLNDISNAKFAGVVAEKILAACSQVVRVDSHEFYITASIGVCIFPNDGQSLEDLMKNADMAMYKAKRSGGDIYQYYTQEMNIAAHEYIKLESELRKAIQNNEFVLHYQPQLNLKDGTIRHVEALIRWEHPKLGMISPAKFIPLAEETGLILPIGEWALREACRTCKAWQDEGYDPITVSVNISPKQFRHQDVAQVIATVLKETGLEAKYLEVEITETAVMDNVDIAISRLNSIKSMGIRISVDDFGTGYTSISYLKQFPISVLKIDQHFIKGIPHNQDDIAITSAVIALGHNLGLEVVAEGVETAEQMQYLAEHNCDLIQGYFLSRPLPASKIILQFSKRGITKDTIIQS</sequence>
<keyword evidence="3" id="KW-0973">c-di-GMP</keyword>
<feature type="transmembrane region" description="Helical" evidence="6">
    <location>
        <begin position="277"/>
        <end position="301"/>
    </location>
</feature>
<dbReference type="EC" id="3.1.4.52" evidence="2"/>
<dbReference type="Gene3D" id="3.30.70.270">
    <property type="match status" value="1"/>
</dbReference>
<dbReference type="InterPro" id="IPR003660">
    <property type="entry name" value="HAMP_dom"/>
</dbReference>
<dbReference type="SUPFAM" id="SSF55073">
    <property type="entry name" value="Nucleotide cyclase"/>
    <property type="match status" value="1"/>
</dbReference>
<dbReference type="GO" id="GO:0016020">
    <property type="term" value="C:membrane"/>
    <property type="evidence" value="ECO:0007669"/>
    <property type="project" value="InterPro"/>
</dbReference>
<evidence type="ECO:0000259" key="9">
    <source>
        <dbReference type="PROSITE" id="PS50887"/>
    </source>
</evidence>
<keyword evidence="6" id="KW-0812">Transmembrane</keyword>
<feature type="coiled-coil region" evidence="5">
    <location>
        <begin position="344"/>
        <end position="385"/>
    </location>
</feature>
<dbReference type="InterPro" id="IPR035919">
    <property type="entry name" value="EAL_sf"/>
</dbReference>
<dbReference type="EMBL" id="QQAX01000006">
    <property type="protein sequence ID" value="RDI46032.1"/>
    <property type="molecule type" value="Genomic_DNA"/>
</dbReference>
<name>A0A370GQN9_9COXI</name>
<comment type="cofactor">
    <cofactor evidence="1">
        <name>Mg(2+)</name>
        <dbReference type="ChEBI" id="CHEBI:18420"/>
    </cofactor>
</comment>
<dbReference type="GO" id="GO:0071732">
    <property type="term" value="P:cellular response to nitric oxide"/>
    <property type="evidence" value="ECO:0007669"/>
    <property type="project" value="UniProtKB-ARBA"/>
</dbReference>
<dbReference type="PROSITE" id="PS50883">
    <property type="entry name" value="EAL"/>
    <property type="match status" value="1"/>
</dbReference>
<dbReference type="NCBIfam" id="TIGR00254">
    <property type="entry name" value="GGDEF"/>
    <property type="match status" value="1"/>
</dbReference>
<organism evidence="10 11">
    <name type="scientific">Aquicella lusitana</name>
    <dbReference type="NCBI Taxonomy" id="254246"/>
    <lineage>
        <taxon>Bacteria</taxon>
        <taxon>Pseudomonadati</taxon>
        <taxon>Pseudomonadota</taxon>
        <taxon>Gammaproteobacteria</taxon>
        <taxon>Legionellales</taxon>
        <taxon>Coxiellaceae</taxon>
        <taxon>Aquicella</taxon>
    </lineage>
</organism>
<keyword evidence="11" id="KW-1185">Reference proteome</keyword>
<evidence type="ECO:0000259" key="8">
    <source>
        <dbReference type="PROSITE" id="PS50885"/>
    </source>
</evidence>
<dbReference type="PANTHER" id="PTHR44757">
    <property type="entry name" value="DIGUANYLATE CYCLASE DGCP"/>
    <property type="match status" value="1"/>
</dbReference>
<evidence type="ECO:0000256" key="5">
    <source>
        <dbReference type="SAM" id="Coils"/>
    </source>
</evidence>
<dbReference type="InterPro" id="IPR001633">
    <property type="entry name" value="EAL_dom"/>
</dbReference>
<feature type="domain" description="GGDEF" evidence="9">
    <location>
        <begin position="427"/>
        <end position="560"/>
    </location>
</feature>
<dbReference type="FunFam" id="3.30.70.270:FF:000001">
    <property type="entry name" value="Diguanylate cyclase domain protein"/>
    <property type="match status" value="1"/>
</dbReference>
<dbReference type="SUPFAM" id="SSF141868">
    <property type="entry name" value="EAL domain-like"/>
    <property type="match status" value="1"/>
</dbReference>
<dbReference type="Pfam" id="PF05228">
    <property type="entry name" value="CHASE4"/>
    <property type="match status" value="1"/>
</dbReference>
<dbReference type="CDD" id="cd01949">
    <property type="entry name" value="GGDEF"/>
    <property type="match status" value="1"/>
</dbReference>
<feature type="domain" description="HAMP" evidence="8">
    <location>
        <begin position="299"/>
        <end position="352"/>
    </location>
</feature>
<proteinExistence type="predicted"/>
<dbReference type="SMART" id="SM00267">
    <property type="entry name" value="GGDEF"/>
    <property type="match status" value="1"/>
</dbReference>
<dbReference type="InterPro" id="IPR007892">
    <property type="entry name" value="CHASE4"/>
</dbReference>
<evidence type="ECO:0000256" key="2">
    <source>
        <dbReference type="ARBA" id="ARBA00012282"/>
    </source>
</evidence>
<dbReference type="Pfam" id="PF00563">
    <property type="entry name" value="EAL"/>
    <property type="match status" value="1"/>
</dbReference>
<dbReference type="InterPro" id="IPR000160">
    <property type="entry name" value="GGDEF_dom"/>
</dbReference>
<dbReference type="SMART" id="SM00052">
    <property type="entry name" value="EAL"/>
    <property type="match status" value="1"/>
</dbReference>
<keyword evidence="6" id="KW-0472">Membrane</keyword>
<evidence type="ECO:0000256" key="4">
    <source>
        <dbReference type="ARBA" id="ARBA00051114"/>
    </source>
</evidence>
<dbReference type="SMART" id="SM00304">
    <property type="entry name" value="HAMP"/>
    <property type="match status" value="1"/>
</dbReference>
<dbReference type="RefSeq" id="WP_170131760.1">
    <property type="nucleotide sequence ID" value="NZ_LR699114.1"/>
</dbReference>